<comment type="catalytic activity">
    <reaction evidence="1">
        <text>Thiol-dependent hydrolysis of ester, thioester, amide, peptide and isopeptide bonds formed by the C-terminal Gly of ubiquitin (a 76-residue protein attached to proteins as an intracellular targeting signal).</text>
        <dbReference type="EC" id="3.4.19.12"/>
    </reaction>
</comment>
<dbReference type="EC" id="3.4.19.12" evidence="2"/>
<keyword evidence="9" id="KW-1185">Reference proteome</keyword>
<dbReference type="PANTHER" id="PTHR12419">
    <property type="entry name" value="OTU DOMAIN CONTAINING PROTEIN"/>
    <property type="match status" value="1"/>
</dbReference>
<sequence>MRANRCTFEPFVEGSFEKYLERLEDPKETAGQVEIKALSLMYKRRFIIYRHPGKPPTEVADEDYKEKVVLCCSNYGYYDNVYPKHYPAAAAVCQAILYEVLYKDVFGIGEEEIHSALDVFHGSGGSRAATAPRCAARTPKPATTTRAPQQTRTCRRPSKDLFSYKVLKALDPSIYRNVEFEVWRQLEVTCKLVVFQVRLEPGGKYYNAFIQEVGHHSSAVTVFIEELGEKPVGRRWPWRNSRGSLGFPKTAAQHPFAGPPPSTTPGSTNMAPYKQYRPHPSSQRAGRGYGPPT</sequence>
<evidence type="ECO:0000256" key="6">
    <source>
        <dbReference type="SAM" id="MobiDB-lite"/>
    </source>
</evidence>
<proteinExistence type="predicted"/>
<dbReference type="PROSITE" id="PS50802">
    <property type="entry name" value="OTU"/>
    <property type="match status" value="1"/>
</dbReference>
<keyword evidence="3" id="KW-0645">Protease</keyword>
<evidence type="ECO:0000259" key="7">
    <source>
        <dbReference type="PROSITE" id="PS50802"/>
    </source>
</evidence>
<reference evidence="8 9" key="1">
    <citation type="submission" date="2021-05" db="EMBL/GenBank/DDBJ databases">
        <authorList>
            <person name="Zahm M."/>
            <person name="Klopp C."/>
            <person name="Cabau C."/>
            <person name="Kuhl H."/>
            <person name="Suciu R."/>
            <person name="Ciorpac M."/>
            <person name="Holostenco D."/>
            <person name="Gessner J."/>
            <person name="Wuertz S."/>
            <person name="Hohne C."/>
            <person name="Stock M."/>
            <person name="Gislard M."/>
            <person name="Lluch J."/>
            <person name="Milhes M."/>
            <person name="Lampietro C."/>
            <person name="Lopez Roques C."/>
            <person name="Donnadieu C."/>
            <person name="Du K."/>
            <person name="Schartl M."/>
            <person name="Guiguen Y."/>
        </authorList>
    </citation>
    <scope>NUCLEOTIDE SEQUENCE [LARGE SCALE GENOMIC DNA]</scope>
    <source>
        <strain evidence="8">Hh-F2</strain>
        <tissue evidence="8">Blood</tissue>
    </source>
</reference>
<dbReference type="InterPro" id="IPR038765">
    <property type="entry name" value="Papain-like_cys_pep_sf"/>
</dbReference>
<feature type="domain" description="OTU" evidence="7">
    <location>
        <begin position="1"/>
        <end position="84"/>
    </location>
</feature>
<name>A0ABR0Y1A5_HUSHU</name>
<dbReference type="GO" id="GO:0016740">
    <property type="term" value="F:transferase activity"/>
    <property type="evidence" value="ECO:0007669"/>
    <property type="project" value="UniProtKB-KW"/>
</dbReference>
<evidence type="ECO:0000256" key="5">
    <source>
        <dbReference type="ARBA" id="ARBA00022807"/>
    </source>
</evidence>
<organism evidence="8 9">
    <name type="scientific">Huso huso</name>
    <name type="common">Beluga</name>
    <name type="synonym">Acipenser huso</name>
    <dbReference type="NCBI Taxonomy" id="61971"/>
    <lineage>
        <taxon>Eukaryota</taxon>
        <taxon>Metazoa</taxon>
        <taxon>Chordata</taxon>
        <taxon>Craniata</taxon>
        <taxon>Vertebrata</taxon>
        <taxon>Euteleostomi</taxon>
        <taxon>Actinopterygii</taxon>
        <taxon>Chondrostei</taxon>
        <taxon>Acipenseriformes</taxon>
        <taxon>Acipenseridae</taxon>
        <taxon>Huso</taxon>
    </lineage>
</organism>
<evidence type="ECO:0000313" key="8">
    <source>
        <dbReference type="EMBL" id="KAK6463865.1"/>
    </source>
</evidence>
<evidence type="ECO:0000256" key="4">
    <source>
        <dbReference type="ARBA" id="ARBA00022786"/>
    </source>
</evidence>
<dbReference type="SUPFAM" id="SSF54001">
    <property type="entry name" value="Cysteine proteinases"/>
    <property type="match status" value="1"/>
</dbReference>
<accession>A0ABR0Y1A5</accession>
<comment type="caution">
    <text evidence="8">The sequence shown here is derived from an EMBL/GenBank/DDBJ whole genome shotgun (WGS) entry which is preliminary data.</text>
</comment>
<dbReference type="InterPro" id="IPR003323">
    <property type="entry name" value="OTU_dom"/>
</dbReference>
<keyword evidence="8" id="KW-0808">Transferase</keyword>
<keyword evidence="5" id="KW-0788">Thiol protease</keyword>
<evidence type="ECO:0000256" key="3">
    <source>
        <dbReference type="ARBA" id="ARBA00022670"/>
    </source>
</evidence>
<evidence type="ECO:0000256" key="1">
    <source>
        <dbReference type="ARBA" id="ARBA00000707"/>
    </source>
</evidence>
<evidence type="ECO:0000313" key="9">
    <source>
        <dbReference type="Proteomes" id="UP001369086"/>
    </source>
</evidence>
<protein>
    <recommendedName>
        <fullName evidence="2">ubiquitinyl hydrolase 1</fullName>
        <ecNumber evidence="2">3.4.19.12</ecNumber>
    </recommendedName>
</protein>
<gene>
    <name evidence="8" type="ORF">HHUSO_G36868</name>
</gene>
<dbReference type="Proteomes" id="UP001369086">
    <property type="component" value="Unassembled WGS sequence"/>
</dbReference>
<dbReference type="InterPro" id="IPR050704">
    <property type="entry name" value="Peptidase_C85-like"/>
</dbReference>
<keyword evidence="4" id="KW-0833">Ubl conjugation pathway</keyword>
<dbReference type="EMBL" id="JAHFZB010000378">
    <property type="protein sequence ID" value="KAK6463865.1"/>
    <property type="molecule type" value="Genomic_DNA"/>
</dbReference>
<feature type="region of interest" description="Disordered" evidence="6">
    <location>
        <begin position="249"/>
        <end position="293"/>
    </location>
</feature>
<evidence type="ECO:0000256" key="2">
    <source>
        <dbReference type="ARBA" id="ARBA00012759"/>
    </source>
</evidence>
<dbReference type="Gene3D" id="3.90.70.80">
    <property type="match status" value="1"/>
</dbReference>
<keyword evidence="5" id="KW-0378">Hydrolase</keyword>
<dbReference type="PANTHER" id="PTHR12419:SF58">
    <property type="entry name" value="UBIQUITINYL HYDROLASE 1"/>
    <property type="match status" value="1"/>
</dbReference>